<evidence type="ECO:0000313" key="7">
    <source>
        <dbReference type="Proteomes" id="UP000230683"/>
    </source>
</evidence>
<feature type="transmembrane region" description="Helical" evidence="5">
    <location>
        <begin position="111"/>
        <end position="130"/>
    </location>
</feature>
<reference evidence="7" key="1">
    <citation type="submission" date="2017-09" db="EMBL/GenBank/DDBJ databases">
        <title>Depth-based differentiation of microbial function through sediment-hosted aquifers and enrichment of novel symbionts in the deep terrestrial subsurface.</title>
        <authorList>
            <person name="Probst A.J."/>
            <person name="Ladd B."/>
            <person name="Jarett J.K."/>
            <person name="Geller-Mcgrath D.E."/>
            <person name="Sieber C.M.K."/>
            <person name="Emerson J.B."/>
            <person name="Anantharaman K."/>
            <person name="Thomas B.C."/>
            <person name="Malmstrom R."/>
            <person name="Stieglmeier M."/>
            <person name="Klingl A."/>
            <person name="Woyke T."/>
            <person name="Ryan C.M."/>
            <person name="Banfield J.F."/>
        </authorList>
    </citation>
    <scope>NUCLEOTIDE SEQUENCE [LARGE SCALE GENOMIC DNA]</scope>
</reference>
<keyword evidence="2 5" id="KW-0812">Transmembrane</keyword>
<keyword evidence="6" id="KW-0808">Transferase</keyword>
<keyword evidence="4 5" id="KW-0472">Membrane</keyword>
<organism evidence="6 7">
    <name type="scientific">candidate division WWE3 bacterium CG_4_9_14_3_um_filter_34_6</name>
    <dbReference type="NCBI Taxonomy" id="1975079"/>
    <lineage>
        <taxon>Bacteria</taxon>
        <taxon>Katanobacteria</taxon>
    </lineage>
</organism>
<dbReference type="PANTHER" id="PTHR11048:SF5">
    <property type="entry name" value="DECAPRENYL-PHOSPHATE PHOSPHORIBOSYLTRANSFERASE"/>
    <property type="match status" value="1"/>
</dbReference>
<dbReference type="EMBL" id="PFWY01000087">
    <property type="protein sequence ID" value="PJA40597.1"/>
    <property type="molecule type" value="Genomic_DNA"/>
</dbReference>
<evidence type="ECO:0000256" key="4">
    <source>
        <dbReference type="ARBA" id="ARBA00023136"/>
    </source>
</evidence>
<feature type="transmembrane region" description="Helical" evidence="5">
    <location>
        <begin position="253"/>
        <end position="278"/>
    </location>
</feature>
<dbReference type="InterPro" id="IPR000537">
    <property type="entry name" value="UbiA_prenyltransferase"/>
</dbReference>
<dbReference type="Gene3D" id="1.10.357.140">
    <property type="entry name" value="UbiA prenyltransferase"/>
    <property type="match status" value="1"/>
</dbReference>
<dbReference type="Pfam" id="PF01040">
    <property type="entry name" value="UbiA"/>
    <property type="match status" value="1"/>
</dbReference>
<feature type="transmembrane region" description="Helical" evidence="5">
    <location>
        <begin position="164"/>
        <end position="181"/>
    </location>
</feature>
<comment type="subcellular location">
    <subcellularLocation>
        <location evidence="1">Membrane</location>
        <topology evidence="1">Multi-pass membrane protein</topology>
    </subcellularLocation>
</comment>
<evidence type="ECO:0000256" key="2">
    <source>
        <dbReference type="ARBA" id="ARBA00022692"/>
    </source>
</evidence>
<gene>
    <name evidence="6" type="ORF">CO178_01945</name>
</gene>
<name>A0A2M7X373_UNCKA</name>
<dbReference type="CDD" id="cd13963">
    <property type="entry name" value="PT_UbiA_2"/>
    <property type="match status" value="1"/>
</dbReference>
<feature type="transmembrane region" description="Helical" evidence="5">
    <location>
        <begin position="212"/>
        <end position="233"/>
    </location>
</feature>
<keyword evidence="6" id="KW-0328">Glycosyltransferase</keyword>
<dbReference type="NCBIfam" id="NF008977">
    <property type="entry name" value="PRK12324.1-2"/>
    <property type="match status" value="1"/>
</dbReference>
<dbReference type="GO" id="GO:0016757">
    <property type="term" value="F:glycosyltransferase activity"/>
    <property type="evidence" value="ECO:0007669"/>
    <property type="project" value="UniProtKB-KW"/>
</dbReference>
<evidence type="ECO:0000256" key="1">
    <source>
        <dbReference type="ARBA" id="ARBA00004141"/>
    </source>
</evidence>
<evidence type="ECO:0000313" key="6">
    <source>
        <dbReference type="EMBL" id="PJA40597.1"/>
    </source>
</evidence>
<dbReference type="GO" id="GO:0009247">
    <property type="term" value="P:glycolipid biosynthetic process"/>
    <property type="evidence" value="ECO:0007669"/>
    <property type="project" value="TreeGrafter"/>
</dbReference>
<keyword evidence="3 5" id="KW-1133">Transmembrane helix</keyword>
<dbReference type="GO" id="GO:0005886">
    <property type="term" value="C:plasma membrane"/>
    <property type="evidence" value="ECO:0007669"/>
    <property type="project" value="TreeGrafter"/>
</dbReference>
<feature type="transmembrane region" description="Helical" evidence="5">
    <location>
        <begin position="290"/>
        <end position="310"/>
    </location>
</feature>
<evidence type="ECO:0000256" key="5">
    <source>
        <dbReference type="SAM" id="Phobius"/>
    </source>
</evidence>
<protein>
    <submittedName>
        <fullName evidence="6">Decaprenyl-phosphate phosphoribosyltransferase</fullName>
    </submittedName>
</protein>
<accession>A0A2M7X373</accession>
<comment type="caution">
    <text evidence="6">The sequence shown here is derived from an EMBL/GenBank/DDBJ whole genome shotgun (WGS) entry which is preliminary data.</text>
</comment>
<dbReference type="Proteomes" id="UP000230683">
    <property type="component" value="Unassembled WGS sequence"/>
</dbReference>
<dbReference type="InterPro" id="IPR044878">
    <property type="entry name" value="UbiA_sf"/>
</dbReference>
<dbReference type="GO" id="GO:0016765">
    <property type="term" value="F:transferase activity, transferring alkyl or aryl (other than methyl) groups"/>
    <property type="evidence" value="ECO:0007669"/>
    <property type="project" value="InterPro"/>
</dbReference>
<evidence type="ECO:0000256" key="3">
    <source>
        <dbReference type="ARBA" id="ARBA00022989"/>
    </source>
</evidence>
<feature type="transmembrane region" description="Helical" evidence="5">
    <location>
        <begin position="137"/>
        <end position="158"/>
    </location>
</feature>
<feature type="transmembrane region" description="Helical" evidence="5">
    <location>
        <begin position="83"/>
        <end position="105"/>
    </location>
</feature>
<proteinExistence type="predicted"/>
<dbReference type="InterPro" id="IPR039653">
    <property type="entry name" value="Prenyltransferase"/>
</dbReference>
<feature type="transmembrane region" description="Helical" evidence="5">
    <location>
        <begin position="43"/>
        <end position="63"/>
    </location>
</feature>
<dbReference type="AlphaFoldDB" id="A0A2M7X373"/>
<sequence length="313" mass="35113">MTLNTDNKFYHLLRAFRPRQWIKNGVVFAPLVFHGVLFESDYFFRASLAFIYFCGVASAIYLINDIWDIERDKLHPIKKNRPIASGAVSVKTAWITVFVLLTILIPTSFIIVGKYFGFVLLAYVLVQFAYNLKLKDVIILDALTISIGFILRAFAGAMAIPLSISSWLILAITGVSLLLAFGKRRAERTLLDAQGISKTSTRSILKHYPDNLLDSMISMSASFSIITYSLFAFQTSPEREIGSYFVSIIPSTLIGAKLLMLTIPIVIYGVARYLYVIYEKREGESPERVLLSDAPLLYATVIWGIAVIIITNL</sequence>
<feature type="transmembrane region" description="Helical" evidence="5">
    <location>
        <begin position="21"/>
        <end position="37"/>
    </location>
</feature>
<dbReference type="NCBIfam" id="NF008978">
    <property type="entry name" value="PRK12324.1-4"/>
    <property type="match status" value="1"/>
</dbReference>
<dbReference type="PANTHER" id="PTHR11048">
    <property type="entry name" value="PRENYLTRANSFERASES"/>
    <property type="match status" value="1"/>
</dbReference>